<feature type="compositionally biased region" description="Basic and acidic residues" evidence="1">
    <location>
        <begin position="302"/>
        <end position="319"/>
    </location>
</feature>
<dbReference type="GO" id="GO:0005509">
    <property type="term" value="F:calcium ion binding"/>
    <property type="evidence" value="ECO:0007669"/>
    <property type="project" value="InterPro"/>
</dbReference>
<gene>
    <name evidence="3" type="ORF">FHW12_003000</name>
</gene>
<evidence type="ECO:0000256" key="1">
    <source>
        <dbReference type="SAM" id="MobiDB-lite"/>
    </source>
</evidence>
<reference evidence="3 4" key="1">
    <citation type="submission" date="2020-07" db="EMBL/GenBank/DDBJ databases">
        <title>Genomic Encyclopedia of Type Strains, Phase IV (KMG-V): Genome sequencing to study the core and pangenomes of soil and plant-associated prokaryotes.</title>
        <authorList>
            <person name="Whitman W."/>
        </authorList>
    </citation>
    <scope>NUCLEOTIDE SEQUENCE [LARGE SCALE GENOMIC DNA]</scope>
    <source>
        <strain evidence="3 4">RH2WT43</strain>
    </source>
</reference>
<proteinExistence type="predicted"/>
<evidence type="ECO:0000256" key="2">
    <source>
        <dbReference type="SAM" id="SignalP"/>
    </source>
</evidence>
<dbReference type="Proteomes" id="UP000550401">
    <property type="component" value="Unassembled WGS sequence"/>
</dbReference>
<keyword evidence="2" id="KW-0732">Signal</keyword>
<feature type="region of interest" description="Disordered" evidence="1">
    <location>
        <begin position="488"/>
        <end position="507"/>
    </location>
</feature>
<evidence type="ECO:0000313" key="3">
    <source>
        <dbReference type="EMBL" id="MBA8888764.1"/>
    </source>
</evidence>
<organism evidence="3 4">
    <name type="scientific">Dokdonella fugitiva</name>
    <dbReference type="NCBI Taxonomy" id="328517"/>
    <lineage>
        <taxon>Bacteria</taxon>
        <taxon>Pseudomonadati</taxon>
        <taxon>Pseudomonadota</taxon>
        <taxon>Gammaproteobacteria</taxon>
        <taxon>Lysobacterales</taxon>
        <taxon>Rhodanobacteraceae</taxon>
        <taxon>Dokdonella</taxon>
    </lineage>
</organism>
<dbReference type="Gene3D" id="4.10.1080.10">
    <property type="entry name" value="TSP type-3 repeat"/>
    <property type="match status" value="1"/>
</dbReference>
<keyword evidence="4" id="KW-1185">Reference proteome</keyword>
<protein>
    <submittedName>
        <fullName evidence="3">Uncharacterized protein</fullName>
    </submittedName>
</protein>
<dbReference type="SUPFAM" id="SSF103647">
    <property type="entry name" value="TSP type-3 repeat"/>
    <property type="match status" value="1"/>
</dbReference>
<feature type="region of interest" description="Disordered" evidence="1">
    <location>
        <begin position="302"/>
        <end position="321"/>
    </location>
</feature>
<accession>A0A839F9E1</accession>
<feature type="chain" id="PRO_5032562153" evidence="2">
    <location>
        <begin position="22"/>
        <end position="644"/>
    </location>
</feature>
<comment type="caution">
    <text evidence="3">The sequence shown here is derived from an EMBL/GenBank/DDBJ whole genome shotgun (WGS) entry which is preliminary data.</text>
</comment>
<sequence length="644" mass="68594">MPSIRLLVATLAMLVATAAGAAVHATAETAEFGRLLSKADVAFVDAAGGNSTRAYDVAAIELLRQRVLADEASSSGVRRIAAGALIESYLEAGLDEAALQLYESLTPVARDEVTSGALVSATISPKTVILVSPQEVAGDLAVAYAERSRADAVPALLERALRPVDAGGNEDDFGVTERSKLIGRCASALVHADGATDWFRWLLGDDPQRLSSCWTASKARSYERRALRALDESALPAAWRGVAMTASAPADGIVQRGAAIDLALRDLPGWTARIEQLQAQLSALDASDARWIEREYHAADFGPERQDRANRPPASERDSALAAQLRRRLAAPLADPYRVKALGKSAPGRTTAPANAACGALRCADSGDARWELLASDDYDPTGEVPAPGFWLARTDADASRHAYYLGLKEHVPFELVDGHPLSIADGMLRLVVRKAAIDPGSVTFPPVGLALQRDAAPQELSAPIADITRDSDGDGLTDLAEQQLLLDPGNADTDGDGIRDGDDSLPNVANAASGGVANRAWATALRFATHLPDLAISTFVPGSSTFARRRSGDERTLYVTADPQSFVGISSGRRIIVLPISLDASLLRQHPSFALLMPMRVDLRMLDATHAEFVYDQGWSGGRCALDLRDGEWRIATLSFWVT</sequence>
<dbReference type="EMBL" id="JACGXL010000005">
    <property type="protein sequence ID" value="MBA8888764.1"/>
    <property type="molecule type" value="Genomic_DNA"/>
</dbReference>
<name>A0A839F9E1_9GAMM</name>
<dbReference type="RefSeq" id="WP_182531818.1">
    <property type="nucleotide sequence ID" value="NZ_JACGXL010000005.1"/>
</dbReference>
<dbReference type="InterPro" id="IPR028974">
    <property type="entry name" value="TSP_type-3_rpt"/>
</dbReference>
<feature type="signal peptide" evidence="2">
    <location>
        <begin position="1"/>
        <end position="21"/>
    </location>
</feature>
<dbReference type="AlphaFoldDB" id="A0A839F9E1"/>
<evidence type="ECO:0000313" key="4">
    <source>
        <dbReference type="Proteomes" id="UP000550401"/>
    </source>
</evidence>